<evidence type="ECO:0000313" key="3">
    <source>
        <dbReference type="Proteomes" id="UP001202328"/>
    </source>
</evidence>
<comment type="caution">
    <text evidence="2">The sequence shown here is derived from an EMBL/GenBank/DDBJ whole genome shotgun (WGS) entry which is preliminary data.</text>
</comment>
<protein>
    <submittedName>
        <fullName evidence="2">Uncharacterized protein</fullName>
    </submittedName>
</protein>
<feature type="region of interest" description="Disordered" evidence="1">
    <location>
        <begin position="1"/>
        <end position="73"/>
    </location>
</feature>
<dbReference type="AlphaFoldDB" id="A0AAD4XM73"/>
<gene>
    <name evidence="2" type="ORF">MKW98_011357</name>
</gene>
<sequence length="73" mass="7681">KGLKRSRNSFGGASTSHSQLSPRSEETNFEEDVHDVGTIQRGGRGRGGRCDGPHTRGGGSTNKRGCGRGGRRG</sequence>
<organism evidence="2 3">
    <name type="scientific">Papaver atlanticum</name>
    <dbReference type="NCBI Taxonomy" id="357466"/>
    <lineage>
        <taxon>Eukaryota</taxon>
        <taxon>Viridiplantae</taxon>
        <taxon>Streptophyta</taxon>
        <taxon>Embryophyta</taxon>
        <taxon>Tracheophyta</taxon>
        <taxon>Spermatophyta</taxon>
        <taxon>Magnoliopsida</taxon>
        <taxon>Ranunculales</taxon>
        <taxon>Papaveraceae</taxon>
        <taxon>Papaveroideae</taxon>
        <taxon>Papaver</taxon>
    </lineage>
</organism>
<evidence type="ECO:0000313" key="2">
    <source>
        <dbReference type="EMBL" id="KAI3923727.1"/>
    </source>
</evidence>
<name>A0AAD4XM73_9MAGN</name>
<keyword evidence="3" id="KW-1185">Reference proteome</keyword>
<proteinExistence type="predicted"/>
<dbReference type="EMBL" id="JAJJMB010008429">
    <property type="protein sequence ID" value="KAI3923727.1"/>
    <property type="molecule type" value="Genomic_DNA"/>
</dbReference>
<accession>A0AAD4XM73</accession>
<feature type="compositionally biased region" description="Polar residues" evidence="1">
    <location>
        <begin position="8"/>
        <end position="22"/>
    </location>
</feature>
<feature type="non-terminal residue" evidence="2">
    <location>
        <position position="1"/>
    </location>
</feature>
<reference evidence="2" key="1">
    <citation type="submission" date="2022-04" db="EMBL/GenBank/DDBJ databases">
        <title>A functionally conserved STORR gene fusion in Papaver species that diverged 16.8 million years ago.</title>
        <authorList>
            <person name="Catania T."/>
        </authorList>
    </citation>
    <scope>NUCLEOTIDE SEQUENCE</scope>
    <source>
        <strain evidence="2">S-188037</strain>
    </source>
</reference>
<evidence type="ECO:0000256" key="1">
    <source>
        <dbReference type="SAM" id="MobiDB-lite"/>
    </source>
</evidence>
<dbReference type="Proteomes" id="UP001202328">
    <property type="component" value="Unassembled WGS sequence"/>
</dbReference>